<reference evidence="2 3" key="2">
    <citation type="submission" date="2024-03" db="EMBL/GenBank/DDBJ databases">
        <title>The Genome Sequence of Enterococcus sp. DIV2402.</title>
        <authorList>
            <consortium name="The Broad Institute Genomics Platform"/>
            <consortium name="The Broad Institute Microbial Omics Core"/>
            <consortium name="The Broad Institute Genomic Center for Infectious Diseases"/>
            <person name="Earl A."/>
            <person name="Manson A."/>
            <person name="Gilmore M."/>
            <person name="Schwartman J."/>
            <person name="Shea T."/>
            <person name="Abouelleil A."/>
            <person name="Cao P."/>
            <person name="Chapman S."/>
            <person name="Cusick C."/>
            <person name="Young S."/>
            <person name="Neafsey D."/>
            <person name="Nusbaum C."/>
            <person name="Birren B."/>
        </authorList>
    </citation>
    <scope>NUCLEOTIDE SEQUENCE [LARGE SCALE GENOMIC DNA]</scope>
    <source>
        <strain evidence="2 3">DIV2402</strain>
    </source>
</reference>
<feature type="transmembrane region" description="Helical" evidence="1">
    <location>
        <begin position="31"/>
        <end position="57"/>
    </location>
</feature>
<keyword evidence="1" id="KW-1133">Transmembrane helix</keyword>
<organism evidence="2 3">
    <name type="scientific">Candidatus Enterococcus lowellii</name>
    <dbReference type="NCBI Taxonomy" id="2230877"/>
    <lineage>
        <taxon>Bacteria</taxon>
        <taxon>Bacillati</taxon>
        <taxon>Bacillota</taxon>
        <taxon>Bacilli</taxon>
        <taxon>Lactobacillales</taxon>
        <taxon>Enterococcaceae</taxon>
        <taxon>Enterococcus</taxon>
    </lineage>
</organism>
<dbReference type="Proteomes" id="UP000664701">
    <property type="component" value="Chromosome"/>
</dbReference>
<evidence type="ECO:0000256" key="1">
    <source>
        <dbReference type="SAM" id="Phobius"/>
    </source>
</evidence>
<evidence type="ECO:0000313" key="3">
    <source>
        <dbReference type="Proteomes" id="UP000664701"/>
    </source>
</evidence>
<keyword evidence="1" id="KW-0812">Transmembrane</keyword>
<proteinExistence type="predicted"/>
<evidence type="ECO:0000313" key="2">
    <source>
        <dbReference type="EMBL" id="WYJ78227.1"/>
    </source>
</evidence>
<reference evidence="2 3" key="1">
    <citation type="submission" date="2021-03" db="EMBL/GenBank/DDBJ databases">
        <authorList>
            <person name="Gilmore M.S."/>
            <person name="Schwartzman J."/>
            <person name="Van Tyne D."/>
            <person name="Martin M."/>
            <person name="Earl A.M."/>
            <person name="Manson A.L."/>
            <person name="Straub T."/>
            <person name="Salamzade R."/>
            <person name="Saavedra J."/>
            <person name="Lebreton F."/>
            <person name="Prichula J."/>
            <person name="Schaufler K."/>
            <person name="Gaca A."/>
            <person name="Sgardioli B."/>
            <person name="Wagenaar J."/>
            <person name="Strong T."/>
        </authorList>
    </citation>
    <scope>NUCLEOTIDE SEQUENCE [LARGE SCALE GENOMIC DNA]</scope>
    <source>
        <strain evidence="2 3">DIV2402</strain>
    </source>
</reference>
<protein>
    <submittedName>
        <fullName evidence="2">Uncharacterized protein</fullName>
    </submittedName>
</protein>
<dbReference type="RefSeq" id="WP_207941614.1">
    <property type="nucleotide sequence ID" value="NZ_CP147251.1"/>
</dbReference>
<keyword evidence="1" id="KW-0472">Membrane</keyword>
<sequence length="82" mass="9699">MKYYHLISLSMMLLGVQYVLQNILQLSLAPWISVLFFMLQLIIFIAYALLLLILLLTSKRQKRTFKKQKEARQVSLNNFHKA</sequence>
<name>A0ABZ2SR35_9ENTE</name>
<keyword evidence="3" id="KW-1185">Reference proteome</keyword>
<dbReference type="EMBL" id="CP147251">
    <property type="protein sequence ID" value="WYJ78227.1"/>
    <property type="molecule type" value="Genomic_DNA"/>
</dbReference>
<accession>A0ABZ2SR35</accession>
<gene>
    <name evidence="2" type="ORF">DOK78_002884</name>
</gene>